<name>A0AAV7PSZ1_PLEWA</name>
<comment type="caution">
    <text evidence="2">The sequence shown here is derived from an EMBL/GenBank/DDBJ whole genome shotgun (WGS) entry which is preliminary data.</text>
</comment>
<organism evidence="2 3">
    <name type="scientific">Pleurodeles waltl</name>
    <name type="common">Iberian ribbed newt</name>
    <dbReference type="NCBI Taxonomy" id="8319"/>
    <lineage>
        <taxon>Eukaryota</taxon>
        <taxon>Metazoa</taxon>
        <taxon>Chordata</taxon>
        <taxon>Craniata</taxon>
        <taxon>Vertebrata</taxon>
        <taxon>Euteleostomi</taxon>
        <taxon>Amphibia</taxon>
        <taxon>Batrachia</taxon>
        <taxon>Caudata</taxon>
        <taxon>Salamandroidea</taxon>
        <taxon>Salamandridae</taxon>
        <taxon>Pleurodelinae</taxon>
        <taxon>Pleurodeles</taxon>
    </lineage>
</organism>
<dbReference type="AlphaFoldDB" id="A0AAV7PSZ1"/>
<dbReference type="Proteomes" id="UP001066276">
    <property type="component" value="Chromosome 7"/>
</dbReference>
<reference evidence="2" key="1">
    <citation type="journal article" date="2022" name="bioRxiv">
        <title>Sequencing and chromosome-scale assembly of the giantPleurodeles waltlgenome.</title>
        <authorList>
            <person name="Brown T."/>
            <person name="Elewa A."/>
            <person name="Iarovenko S."/>
            <person name="Subramanian E."/>
            <person name="Araus A.J."/>
            <person name="Petzold A."/>
            <person name="Susuki M."/>
            <person name="Suzuki K.-i.T."/>
            <person name="Hayashi T."/>
            <person name="Toyoda A."/>
            <person name="Oliveira C."/>
            <person name="Osipova E."/>
            <person name="Leigh N.D."/>
            <person name="Simon A."/>
            <person name="Yun M.H."/>
        </authorList>
    </citation>
    <scope>NUCLEOTIDE SEQUENCE</scope>
    <source>
        <strain evidence="2">20211129_DDA</strain>
        <tissue evidence="2">Liver</tissue>
    </source>
</reference>
<evidence type="ECO:0000313" key="3">
    <source>
        <dbReference type="Proteomes" id="UP001066276"/>
    </source>
</evidence>
<accession>A0AAV7PSZ1</accession>
<evidence type="ECO:0000256" key="1">
    <source>
        <dbReference type="SAM" id="MobiDB-lite"/>
    </source>
</evidence>
<gene>
    <name evidence="2" type="ORF">NDU88_008755</name>
</gene>
<proteinExistence type="predicted"/>
<protein>
    <submittedName>
        <fullName evidence="2">Uncharacterized protein</fullName>
    </submittedName>
</protein>
<keyword evidence="3" id="KW-1185">Reference proteome</keyword>
<feature type="region of interest" description="Disordered" evidence="1">
    <location>
        <begin position="1"/>
        <end position="77"/>
    </location>
</feature>
<evidence type="ECO:0000313" key="2">
    <source>
        <dbReference type="EMBL" id="KAJ1130402.1"/>
    </source>
</evidence>
<sequence length="77" mass="8554">MRALAGVMEASPPPSPVTVEQEEAMEDKEHSLPSNLEKEEPETNQEHKLAPEEYQSMVAKTAEPAPETRLEPNQPCN</sequence>
<dbReference type="EMBL" id="JANPWB010000011">
    <property type="protein sequence ID" value="KAJ1130402.1"/>
    <property type="molecule type" value="Genomic_DNA"/>
</dbReference>